<dbReference type="CDD" id="cd01367">
    <property type="entry name" value="KISc_KIF2_like"/>
    <property type="match status" value="1"/>
</dbReference>
<dbReference type="GO" id="GO:0003777">
    <property type="term" value="F:microtubule motor activity"/>
    <property type="evidence" value="ECO:0007669"/>
    <property type="project" value="InterPro"/>
</dbReference>
<feature type="domain" description="Kinesin motor" evidence="17">
    <location>
        <begin position="251"/>
        <end position="584"/>
    </location>
</feature>
<feature type="coiled-coil region" evidence="16">
    <location>
        <begin position="182"/>
        <end position="212"/>
    </location>
</feature>
<dbReference type="EMBL" id="WJBH02000200">
    <property type="protein sequence ID" value="KAI9549951.1"/>
    <property type="molecule type" value="Genomic_DNA"/>
</dbReference>
<proteinExistence type="inferred from homology"/>
<comment type="caution">
    <text evidence="18">The sequence shown here is derived from an EMBL/GenBank/DDBJ whole genome shotgun (WGS) entry which is preliminary data.</text>
</comment>
<keyword evidence="9 16" id="KW-0175">Coiled coil</keyword>
<dbReference type="InterPro" id="IPR036961">
    <property type="entry name" value="Kinesin_motor_dom_sf"/>
</dbReference>
<feature type="binding site" evidence="14">
    <location>
        <begin position="341"/>
        <end position="348"/>
    </location>
    <ligand>
        <name>ATP</name>
        <dbReference type="ChEBI" id="CHEBI:30616"/>
    </ligand>
</feature>
<dbReference type="GO" id="GO:0007018">
    <property type="term" value="P:microtubule-based movement"/>
    <property type="evidence" value="ECO:0007669"/>
    <property type="project" value="InterPro"/>
</dbReference>
<dbReference type="PRINTS" id="PR00380">
    <property type="entry name" value="KINESINHEAVY"/>
</dbReference>
<dbReference type="PANTHER" id="PTHR47971">
    <property type="entry name" value="KINESIN-RELATED PROTEIN 6"/>
    <property type="match status" value="1"/>
</dbReference>
<dbReference type="GO" id="GO:0051301">
    <property type="term" value="P:cell division"/>
    <property type="evidence" value="ECO:0007669"/>
    <property type="project" value="UniProtKB-KW"/>
</dbReference>
<evidence type="ECO:0000313" key="18">
    <source>
        <dbReference type="EMBL" id="KAI9549951.1"/>
    </source>
</evidence>
<evidence type="ECO:0000256" key="11">
    <source>
        <dbReference type="ARBA" id="ARBA00023212"/>
    </source>
</evidence>
<dbReference type="PROSITE" id="PS50067">
    <property type="entry name" value="KINESIN_MOTOR_2"/>
    <property type="match status" value="1"/>
</dbReference>
<evidence type="ECO:0000256" key="14">
    <source>
        <dbReference type="PROSITE-ProRule" id="PRU00283"/>
    </source>
</evidence>
<dbReference type="PANTHER" id="PTHR47971:SF8">
    <property type="entry name" value="KINESIN-LIKE PROTEIN"/>
    <property type="match status" value="1"/>
</dbReference>
<dbReference type="InterPro" id="IPR027417">
    <property type="entry name" value="P-loop_NTPase"/>
</dbReference>
<dbReference type="GO" id="GO:0005524">
    <property type="term" value="F:ATP binding"/>
    <property type="evidence" value="ECO:0007669"/>
    <property type="project" value="UniProtKB-UniRule"/>
</dbReference>
<protein>
    <recommendedName>
        <fullName evidence="15">Kinesin-like protein</fullName>
    </recommendedName>
</protein>
<evidence type="ECO:0000256" key="9">
    <source>
        <dbReference type="ARBA" id="ARBA00023054"/>
    </source>
</evidence>
<dbReference type="InterPro" id="IPR019821">
    <property type="entry name" value="Kinesin_motor_CS"/>
</dbReference>
<evidence type="ECO:0000256" key="12">
    <source>
        <dbReference type="ARBA" id="ARBA00023306"/>
    </source>
</evidence>
<reference evidence="18" key="1">
    <citation type="submission" date="2022-05" db="EMBL/GenBank/DDBJ databases">
        <title>A multi-omics perspective on studying reproductive biology in Daphnia sinensis.</title>
        <authorList>
            <person name="Jia J."/>
        </authorList>
    </citation>
    <scope>NUCLEOTIDE SEQUENCE</scope>
    <source>
        <strain evidence="18">WSL</strain>
    </source>
</reference>
<evidence type="ECO:0000256" key="5">
    <source>
        <dbReference type="ARBA" id="ARBA00022741"/>
    </source>
</evidence>
<keyword evidence="19" id="KW-1185">Reference proteome</keyword>
<evidence type="ECO:0000313" key="19">
    <source>
        <dbReference type="Proteomes" id="UP000820818"/>
    </source>
</evidence>
<dbReference type="GO" id="GO:0000922">
    <property type="term" value="C:spindle pole"/>
    <property type="evidence" value="ECO:0007669"/>
    <property type="project" value="UniProtKB-SubCell"/>
</dbReference>
<evidence type="ECO:0000256" key="3">
    <source>
        <dbReference type="ARBA" id="ARBA00022618"/>
    </source>
</evidence>
<dbReference type="GO" id="GO:0007059">
    <property type="term" value="P:chromosome segregation"/>
    <property type="evidence" value="ECO:0007669"/>
    <property type="project" value="UniProtKB-KW"/>
</dbReference>
<dbReference type="SUPFAM" id="SSF52540">
    <property type="entry name" value="P-loop containing nucleoside triphosphate hydrolases"/>
    <property type="match status" value="1"/>
</dbReference>
<dbReference type="InterPro" id="IPR027640">
    <property type="entry name" value="Kinesin-like_fam"/>
</dbReference>
<dbReference type="AlphaFoldDB" id="A0AAD5KDZ9"/>
<dbReference type="GO" id="GO:0007019">
    <property type="term" value="P:microtubule depolymerization"/>
    <property type="evidence" value="ECO:0007669"/>
    <property type="project" value="TreeGrafter"/>
</dbReference>
<keyword evidence="5 14" id="KW-0547">Nucleotide-binding</keyword>
<dbReference type="GO" id="GO:0008017">
    <property type="term" value="F:microtubule binding"/>
    <property type="evidence" value="ECO:0007669"/>
    <property type="project" value="InterPro"/>
</dbReference>
<evidence type="ECO:0000256" key="2">
    <source>
        <dbReference type="ARBA" id="ARBA00022490"/>
    </source>
</evidence>
<dbReference type="GO" id="GO:0005828">
    <property type="term" value="C:kinetochore microtubule"/>
    <property type="evidence" value="ECO:0007669"/>
    <property type="project" value="UniProtKB-ARBA"/>
</dbReference>
<dbReference type="InterPro" id="IPR054473">
    <property type="entry name" value="KIF2A-like_N"/>
</dbReference>
<accession>A0AAD5KDZ9</accession>
<sequence length="736" mass="81079">MDELFDLIKVGGSVDIQRTDGRIHSAVVSGINTTTRSVTVEWFERGETKGKEIELDAILALNPDLIPAQPTENVRTLPSKLPAPSRASVAIVPNNKGGSVSTRSTRQSQAAHVLLANQNNLAFSQNGPQTAVAPRAVESMMPPPPAPVVAQPAPSVVAPPGGTVTRQSAMNPQGGGAAARRRSNVVKEVERLEKNREERRARQAEIKEEKKALMNMDPGNVNWEFLSMIREFQATLEFRPIRDTDGVEDHQITVCVRKRPLNKKELARKEVDVITVPSKDRIIVHEPKTKVDLTKYLENQNFRFDYAFDDSCDNEKVYKYSAKPLVQTIFEGGMATCFAYGQTGSGKTHTMGGDFQQGKTQDCSTGIYAKTARDVFKLLKSPKYRTLDLVVSASFFEIYSGKVFDLLNGKAKLRVLEDGKQQVQLVGLCERSVDSVEEVLKLIQHGNGVRTSGSTSANAHSSRSHAVFQVILRPRASTRLHGKFSLVDLAGNERGADTSSANRQTRMEGAEINKSLLALKECIRALGRKGAHLPFRASKLTQVLRDSFIGEKSKTCMIAMISPGLMSCEHSLNTLRYADRVKELAADPLDSGGKGSPTAIDTGTISPLIEEDGQDDDLAQLRSLNEGELSADLYTFHEAVSHLQEMEEDVLDSHKLVLDQIPKWHQACATLLAMTNEVDYDVDAYVQQMEDILAEAGEGFLRLKSKVSAFRAELQAEEEMSRNIKEANPPRNGRLQ</sequence>
<keyword evidence="3" id="KW-0132">Cell division</keyword>
<keyword evidence="8 14" id="KW-0067">ATP-binding</keyword>
<keyword evidence="4 15" id="KW-0493">Microtubule</keyword>
<dbReference type="FunFam" id="3.40.850.10:FF:000012">
    <property type="entry name" value="Kinesin-like protein"/>
    <property type="match status" value="1"/>
</dbReference>
<evidence type="ECO:0000256" key="10">
    <source>
        <dbReference type="ARBA" id="ARBA00023175"/>
    </source>
</evidence>
<dbReference type="Pfam" id="PF00225">
    <property type="entry name" value="Kinesin"/>
    <property type="match status" value="1"/>
</dbReference>
<dbReference type="SMART" id="SM00129">
    <property type="entry name" value="KISc"/>
    <property type="match status" value="1"/>
</dbReference>
<dbReference type="Pfam" id="PF22923">
    <property type="entry name" value="KIF2A-like_1st"/>
    <property type="match status" value="1"/>
</dbReference>
<dbReference type="Gene3D" id="3.40.850.10">
    <property type="entry name" value="Kinesin motor domain"/>
    <property type="match status" value="1"/>
</dbReference>
<evidence type="ECO:0000256" key="15">
    <source>
        <dbReference type="RuleBase" id="RU000394"/>
    </source>
</evidence>
<comment type="similarity">
    <text evidence="13">Belongs to the TRAFAC class myosin-kinesin ATPase superfamily. Kinesin family. KIN-13 subfamily.</text>
</comment>
<evidence type="ECO:0000256" key="4">
    <source>
        <dbReference type="ARBA" id="ARBA00022701"/>
    </source>
</evidence>
<keyword evidence="10 14" id="KW-0505">Motor protein</keyword>
<organism evidence="18 19">
    <name type="scientific">Daphnia sinensis</name>
    <dbReference type="NCBI Taxonomy" id="1820382"/>
    <lineage>
        <taxon>Eukaryota</taxon>
        <taxon>Metazoa</taxon>
        <taxon>Ecdysozoa</taxon>
        <taxon>Arthropoda</taxon>
        <taxon>Crustacea</taxon>
        <taxon>Branchiopoda</taxon>
        <taxon>Diplostraca</taxon>
        <taxon>Cladocera</taxon>
        <taxon>Anomopoda</taxon>
        <taxon>Daphniidae</taxon>
        <taxon>Daphnia</taxon>
        <taxon>Daphnia similis group</taxon>
    </lineage>
</organism>
<keyword evidence="6" id="KW-0498">Mitosis</keyword>
<dbReference type="PROSITE" id="PS00411">
    <property type="entry name" value="KINESIN_MOTOR_1"/>
    <property type="match status" value="1"/>
</dbReference>
<gene>
    <name evidence="18" type="ORF">GHT06_005221</name>
</gene>
<evidence type="ECO:0000256" key="16">
    <source>
        <dbReference type="SAM" id="Coils"/>
    </source>
</evidence>
<evidence type="ECO:0000256" key="1">
    <source>
        <dbReference type="ARBA" id="ARBA00004647"/>
    </source>
</evidence>
<keyword evidence="11" id="KW-0206">Cytoskeleton</keyword>
<dbReference type="InterPro" id="IPR001752">
    <property type="entry name" value="Kinesin_motor_dom"/>
</dbReference>
<comment type="subcellular location">
    <subcellularLocation>
        <location evidence="1">Cytoplasm</location>
        <location evidence="1">Cytoskeleton</location>
        <location evidence="1">Spindle pole</location>
    </subcellularLocation>
</comment>
<name>A0AAD5KDZ9_9CRUS</name>
<keyword evidence="2" id="KW-0963">Cytoplasm</keyword>
<evidence type="ECO:0000256" key="13">
    <source>
        <dbReference type="ARBA" id="ARBA00061030"/>
    </source>
</evidence>
<dbReference type="Proteomes" id="UP000820818">
    <property type="component" value="Unassembled WGS sequence"/>
</dbReference>
<keyword evidence="12" id="KW-0131">Cell cycle</keyword>
<keyword evidence="7" id="KW-0159">Chromosome partition</keyword>
<evidence type="ECO:0000256" key="8">
    <source>
        <dbReference type="ARBA" id="ARBA00022840"/>
    </source>
</evidence>
<evidence type="ECO:0000256" key="7">
    <source>
        <dbReference type="ARBA" id="ARBA00022829"/>
    </source>
</evidence>
<evidence type="ECO:0000259" key="17">
    <source>
        <dbReference type="PROSITE" id="PS50067"/>
    </source>
</evidence>
<evidence type="ECO:0000256" key="6">
    <source>
        <dbReference type="ARBA" id="ARBA00022776"/>
    </source>
</evidence>